<name>A0AAV5A1S2_9AGAM</name>
<proteinExistence type="predicted"/>
<organism evidence="1 2">
    <name type="scientific">Clathrus columnatus</name>
    <dbReference type="NCBI Taxonomy" id="1419009"/>
    <lineage>
        <taxon>Eukaryota</taxon>
        <taxon>Fungi</taxon>
        <taxon>Dikarya</taxon>
        <taxon>Basidiomycota</taxon>
        <taxon>Agaricomycotina</taxon>
        <taxon>Agaricomycetes</taxon>
        <taxon>Phallomycetidae</taxon>
        <taxon>Phallales</taxon>
        <taxon>Clathraceae</taxon>
        <taxon>Clathrus</taxon>
    </lineage>
</organism>
<dbReference type="EMBL" id="BPWL01000002">
    <property type="protein sequence ID" value="GJJ06956.1"/>
    <property type="molecule type" value="Genomic_DNA"/>
</dbReference>
<comment type="caution">
    <text evidence="1">The sequence shown here is derived from an EMBL/GenBank/DDBJ whole genome shotgun (WGS) entry which is preliminary data.</text>
</comment>
<dbReference type="Proteomes" id="UP001050691">
    <property type="component" value="Unassembled WGS sequence"/>
</dbReference>
<reference evidence="1" key="1">
    <citation type="submission" date="2021-10" db="EMBL/GenBank/DDBJ databases">
        <title>De novo Genome Assembly of Clathrus columnatus (Basidiomycota, Fungi) Using Illumina and Nanopore Sequence Data.</title>
        <authorList>
            <person name="Ogiso-Tanaka E."/>
            <person name="Itagaki H."/>
            <person name="Hosoya T."/>
            <person name="Hosaka K."/>
        </authorList>
    </citation>
    <scope>NUCLEOTIDE SEQUENCE</scope>
    <source>
        <strain evidence="1">MO-923</strain>
    </source>
</reference>
<gene>
    <name evidence="1" type="ORF">Clacol_001153</name>
</gene>
<dbReference type="AlphaFoldDB" id="A0AAV5A1S2"/>
<accession>A0AAV5A1S2</accession>
<sequence>MYAALPLRPLHLKLNVFRTDVVLSKVRLEVVSADGGDNPVDVSSDLAIEAVTEDKELFDYLPEEAERQRQEAAAAASALTLEMVGDLPFNSPMSGHQKTFFSSEN</sequence>
<evidence type="ECO:0000313" key="2">
    <source>
        <dbReference type="Proteomes" id="UP001050691"/>
    </source>
</evidence>
<keyword evidence="2" id="KW-1185">Reference proteome</keyword>
<evidence type="ECO:0000313" key="1">
    <source>
        <dbReference type="EMBL" id="GJJ06956.1"/>
    </source>
</evidence>
<protein>
    <submittedName>
        <fullName evidence="1">Uncharacterized protein</fullName>
    </submittedName>
</protein>